<comment type="caution">
    <text evidence="2">The sequence shown here is derived from an EMBL/GenBank/DDBJ whole genome shotgun (WGS) entry which is preliminary data.</text>
</comment>
<dbReference type="SUPFAM" id="SSF53383">
    <property type="entry name" value="PLP-dependent transferases"/>
    <property type="match status" value="1"/>
</dbReference>
<dbReference type="AlphaFoldDB" id="A0A7C2AKT7"/>
<dbReference type="GO" id="GO:0000271">
    <property type="term" value="P:polysaccharide biosynthetic process"/>
    <property type="evidence" value="ECO:0007669"/>
    <property type="project" value="TreeGrafter"/>
</dbReference>
<comment type="similarity">
    <text evidence="1">Belongs to the DegT/DnrJ/EryC1 family.</text>
</comment>
<dbReference type="Gene3D" id="3.40.640.10">
    <property type="entry name" value="Type I PLP-dependent aspartate aminotransferase-like (Major domain)"/>
    <property type="match status" value="2"/>
</dbReference>
<dbReference type="Proteomes" id="UP000885738">
    <property type="component" value="Unassembled WGS sequence"/>
</dbReference>
<proteinExistence type="inferred from homology"/>
<dbReference type="Pfam" id="PF01041">
    <property type="entry name" value="DegT_DnrJ_EryC1"/>
    <property type="match status" value="1"/>
</dbReference>
<dbReference type="EMBL" id="DRIH01000062">
    <property type="protein sequence ID" value="HEC67576.1"/>
    <property type="molecule type" value="Genomic_DNA"/>
</dbReference>
<organism evidence="2">
    <name type="scientific">Desulfofervidus auxilii</name>
    <dbReference type="NCBI Taxonomy" id="1621989"/>
    <lineage>
        <taxon>Bacteria</taxon>
        <taxon>Pseudomonadati</taxon>
        <taxon>Thermodesulfobacteriota</taxon>
        <taxon>Candidatus Desulfofervidia</taxon>
        <taxon>Candidatus Desulfofervidales</taxon>
        <taxon>Candidatus Desulfofervidaceae</taxon>
        <taxon>Candidatus Desulfofervidus</taxon>
    </lineage>
</organism>
<dbReference type="PANTHER" id="PTHR30244">
    <property type="entry name" value="TRANSAMINASE"/>
    <property type="match status" value="1"/>
</dbReference>
<dbReference type="GO" id="GO:0030170">
    <property type="term" value="F:pyridoxal phosphate binding"/>
    <property type="evidence" value="ECO:0007669"/>
    <property type="project" value="TreeGrafter"/>
</dbReference>
<evidence type="ECO:0000313" key="2">
    <source>
        <dbReference type="EMBL" id="HEC67576.1"/>
    </source>
</evidence>
<evidence type="ECO:0000256" key="1">
    <source>
        <dbReference type="ARBA" id="ARBA00037999"/>
    </source>
</evidence>
<dbReference type="InterPro" id="IPR000653">
    <property type="entry name" value="DegT/StrS_aminotransferase"/>
</dbReference>
<reference evidence="2" key="1">
    <citation type="journal article" date="2020" name="mSystems">
        <title>Genome- and Community-Level Interaction Insights into Carbon Utilization and Element Cycling Functions of Hydrothermarchaeota in Hydrothermal Sediment.</title>
        <authorList>
            <person name="Zhou Z."/>
            <person name="Liu Y."/>
            <person name="Xu W."/>
            <person name="Pan J."/>
            <person name="Luo Z.H."/>
            <person name="Li M."/>
        </authorList>
    </citation>
    <scope>NUCLEOTIDE SEQUENCE [LARGE SCALE GENOMIC DNA]</scope>
    <source>
        <strain evidence="2">HyVt-389</strain>
    </source>
</reference>
<name>A0A7C2AKT7_DESA2</name>
<accession>A0A7C2AKT7</accession>
<sequence length="229" mass="25957">MSKNDYKQIFKSQIANYLNINSQNIFLFWKGRVALYAILKAIGIKEGDEIILAAFTCVVAVNPVIYLSAKPVYVDIDPKTYNVDPSKIEDCAHGFGGFYKGKPNGTIADVSFFSTQWNKPFSTGLGGIAVVKEGQWVNRSMGEWVIENLKRIGESFIKPSLKDTLQLKTLIFLRKHFLNSNTYWFALKTYRRLSKKNLILGSLQGEELERPIKPKDFEKGFSEVQAKKG</sequence>
<protein>
    <recommendedName>
        <fullName evidence="3">DegT/DnrJ/EryC1/StrS aminotransferase family protein</fullName>
    </recommendedName>
</protein>
<evidence type="ECO:0008006" key="3">
    <source>
        <dbReference type="Google" id="ProtNLM"/>
    </source>
</evidence>
<gene>
    <name evidence="2" type="ORF">ENI35_01995</name>
</gene>
<dbReference type="PANTHER" id="PTHR30244:SF34">
    <property type="entry name" value="DTDP-4-AMINO-4,6-DIDEOXYGALACTOSE TRANSAMINASE"/>
    <property type="match status" value="1"/>
</dbReference>
<dbReference type="InterPro" id="IPR015424">
    <property type="entry name" value="PyrdxlP-dep_Trfase"/>
</dbReference>
<dbReference type="GO" id="GO:0008483">
    <property type="term" value="F:transaminase activity"/>
    <property type="evidence" value="ECO:0007669"/>
    <property type="project" value="TreeGrafter"/>
</dbReference>
<dbReference type="InterPro" id="IPR015421">
    <property type="entry name" value="PyrdxlP-dep_Trfase_major"/>
</dbReference>